<organism evidence="1 2">
    <name type="scientific">Choristoneura fumiferana</name>
    <name type="common">Spruce budworm moth</name>
    <name type="synonym">Archips fumiferana</name>
    <dbReference type="NCBI Taxonomy" id="7141"/>
    <lineage>
        <taxon>Eukaryota</taxon>
        <taxon>Metazoa</taxon>
        <taxon>Ecdysozoa</taxon>
        <taxon>Arthropoda</taxon>
        <taxon>Hexapoda</taxon>
        <taxon>Insecta</taxon>
        <taxon>Pterygota</taxon>
        <taxon>Neoptera</taxon>
        <taxon>Endopterygota</taxon>
        <taxon>Lepidoptera</taxon>
        <taxon>Glossata</taxon>
        <taxon>Ditrysia</taxon>
        <taxon>Tortricoidea</taxon>
        <taxon>Tortricidae</taxon>
        <taxon>Tortricinae</taxon>
        <taxon>Choristoneura</taxon>
    </lineage>
</organism>
<dbReference type="Proteomes" id="UP001064048">
    <property type="component" value="Chromosome 14"/>
</dbReference>
<reference evidence="1 2" key="1">
    <citation type="journal article" date="2022" name="Genome Biol. Evol.">
        <title>The Spruce Budworm Genome: Reconstructing the Evolutionary History of Antifreeze Proteins.</title>
        <authorList>
            <person name="Beliveau C."/>
            <person name="Gagne P."/>
            <person name="Picq S."/>
            <person name="Vernygora O."/>
            <person name="Keeling C.I."/>
            <person name="Pinkney K."/>
            <person name="Doucet D."/>
            <person name="Wen F."/>
            <person name="Johnston J.S."/>
            <person name="Maaroufi H."/>
            <person name="Boyle B."/>
            <person name="Laroche J."/>
            <person name="Dewar K."/>
            <person name="Juretic N."/>
            <person name="Blackburn G."/>
            <person name="Nisole A."/>
            <person name="Brunet B."/>
            <person name="Brandao M."/>
            <person name="Lumley L."/>
            <person name="Duan J."/>
            <person name="Quan G."/>
            <person name="Lucarotti C.J."/>
            <person name="Roe A.D."/>
            <person name="Sperling F.A.H."/>
            <person name="Levesque R.C."/>
            <person name="Cusson M."/>
        </authorList>
    </citation>
    <scope>NUCLEOTIDE SEQUENCE [LARGE SCALE GENOMIC DNA]</scope>
    <source>
        <strain evidence="1">Glfc:IPQL:Cfum</strain>
    </source>
</reference>
<keyword evidence="2" id="KW-1185">Reference proteome</keyword>
<comment type="caution">
    <text evidence="1">The sequence shown here is derived from an EMBL/GenBank/DDBJ whole genome shotgun (WGS) entry which is preliminary data.</text>
</comment>
<evidence type="ECO:0000313" key="1">
    <source>
        <dbReference type="EMBL" id="KAI8420423.1"/>
    </source>
</evidence>
<sequence>MKYFIVLAMVSVASAARLENVYLPPNSRSSSGANAGLQAPRGSGFQASQGGQGGFNAQAQSQSYSSASASASASSQAQILRFDNEINEDGFRYAYETSDGTKAEQEGSYSYVGDDGQTYSITYTADENGYHAEGDHLPTPPPIPEEILKSLQLTAGNGVQFFEDGSCKSHNIPKLKATKDLQTIEYLTKPNQEIVIPIIMHLDKAMESQMPRLNGSKRINFKPKALLREVEKVFTLKSLNQKVRLKLVNLKVINNRTGVAVDENVSKYLKSYCEWQKNKKHEHGRGYMSKMCSLDKSCAVVKWHPKDVVHLLAHEIAHR</sequence>
<name>A0ACC0J8I2_CHOFU</name>
<accession>A0ACC0J8I2</accession>
<protein>
    <submittedName>
        <fullName evidence="1">Uncharacterized protein</fullName>
    </submittedName>
</protein>
<gene>
    <name evidence="1" type="ORF">MSG28_008915</name>
</gene>
<proteinExistence type="predicted"/>
<dbReference type="EMBL" id="CM046114">
    <property type="protein sequence ID" value="KAI8420423.1"/>
    <property type="molecule type" value="Genomic_DNA"/>
</dbReference>
<evidence type="ECO:0000313" key="2">
    <source>
        <dbReference type="Proteomes" id="UP001064048"/>
    </source>
</evidence>